<dbReference type="InterPro" id="IPR023298">
    <property type="entry name" value="ATPase_P-typ_TM_dom_sf"/>
</dbReference>
<dbReference type="GO" id="GO:0016887">
    <property type="term" value="F:ATP hydrolysis activity"/>
    <property type="evidence" value="ECO:0007669"/>
    <property type="project" value="InterPro"/>
</dbReference>
<dbReference type="Gene3D" id="3.30.70.100">
    <property type="match status" value="1"/>
</dbReference>
<dbReference type="SUPFAM" id="SSF81653">
    <property type="entry name" value="Calcium ATPase, transduction domain A"/>
    <property type="match status" value="1"/>
</dbReference>
<reference evidence="10" key="1">
    <citation type="submission" date="2023-03" db="EMBL/GenBank/DDBJ databases">
        <title>Stygiobacter electus gen. nov., sp. nov., facultatively anaerobic thermotolerant bacterium of the class Ignavibacteria from a well of Yessentuki mineral water deposit.</title>
        <authorList>
            <person name="Podosokorskaya O.A."/>
            <person name="Elcheninov A.G."/>
            <person name="Petrova N.F."/>
            <person name="Zavarzina D.G."/>
            <person name="Kublanov I.V."/>
            <person name="Merkel A.Y."/>
        </authorList>
    </citation>
    <scope>NUCLEOTIDE SEQUENCE</scope>
    <source>
        <strain evidence="10">09-Me</strain>
    </source>
</reference>
<evidence type="ECO:0000313" key="11">
    <source>
        <dbReference type="Proteomes" id="UP001221302"/>
    </source>
</evidence>
<dbReference type="NCBIfam" id="TIGR01494">
    <property type="entry name" value="ATPase_P-type"/>
    <property type="match status" value="1"/>
</dbReference>
<evidence type="ECO:0000256" key="5">
    <source>
        <dbReference type="ARBA" id="ARBA00022967"/>
    </source>
</evidence>
<dbReference type="InterPro" id="IPR008250">
    <property type="entry name" value="ATPase_P-typ_transduc_dom_A_sf"/>
</dbReference>
<evidence type="ECO:0000256" key="4">
    <source>
        <dbReference type="ARBA" id="ARBA00022723"/>
    </source>
</evidence>
<dbReference type="Gene3D" id="2.70.150.10">
    <property type="entry name" value="Calcium-transporting ATPase, cytoplasmic transduction domain A"/>
    <property type="match status" value="1"/>
</dbReference>
<dbReference type="GO" id="GO:0055070">
    <property type="term" value="P:copper ion homeostasis"/>
    <property type="evidence" value="ECO:0007669"/>
    <property type="project" value="TreeGrafter"/>
</dbReference>
<evidence type="ECO:0000256" key="1">
    <source>
        <dbReference type="ARBA" id="ARBA00004127"/>
    </source>
</evidence>
<dbReference type="EMBL" id="JARGDL010000011">
    <property type="protein sequence ID" value="MDF1612247.1"/>
    <property type="molecule type" value="Genomic_DNA"/>
</dbReference>
<dbReference type="GO" id="GO:0016020">
    <property type="term" value="C:membrane"/>
    <property type="evidence" value="ECO:0007669"/>
    <property type="project" value="InterPro"/>
</dbReference>
<dbReference type="InterPro" id="IPR023214">
    <property type="entry name" value="HAD_sf"/>
</dbReference>
<comment type="subcellular location">
    <subcellularLocation>
        <location evidence="1">Endomembrane system</location>
        <topology evidence="1">Multi-pass membrane protein</topology>
    </subcellularLocation>
</comment>
<dbReference type="Pfam" id="PF00702">
    <property type="entry name" value="Hydrolase"/>
    <property type="match status" value="1"/>
</dbReference>
<keyword evidence="6 8" id="KW-1133">Transmembrane helix</keyword>
<feature type="transmembrane region" description="Helical" evidence="8">
    <location>
        <begin position="269"/>
        <end position="290"/>
    </location>
</feature>
<dbReference type="InterPro" id="IPR018303">
    <property type="entry name" value="ATPase_P-typ_P_site"/>
</dbReference>
<evidence type="ECO:0000256" key="3">
    <source>
        <dbReference type="ARBA" id="ARBA00022692"/>
    </source>
</evidence>
<dbReference type="InterPro" id="IPR023299">
    <property type="entry name" value="ATPase_P-typ_cyto_dom_N"/>
</dbReference>
<feature type="domain" description="HMA" evidence="9">
    <location>
        <begin position="95"/>
        <end position="161"/>
    </location>
</feature>
<dbReference type="Pfam" id="PF00403">
    <property type="entry name" value="HMA"/>
    <property type="match status" value="1"/>
</dbReference>
<evidence type="ECO:0000256" key="7">
    <source>
        <dbReference type="ARBA" id="ARBA00023136"/>
    </source>
</evidence>
<dbReference type="PROSITE" id="PS00154">
    <property type="entry name" value="ATPASE_E1_E2"/>
    <property type="match status" value="1"/>
</dbReference>
<gene>
    <name evidence="10" type="ORF">P0M35_08805</name>
</gene>
<dbReference type="Gene3D" id="3.40.50.1000">
    <property type="entry name" value="HAD superfamily/HAD-like"/>
    <property type="match status" value="1"/>
</dbReference>
<dbReference type="PANTHER" id="PTHR43520">
    <property type="entry name" value="ATP7, ISOFORM B"/>
    <property type="match status" value="1"/>
</dbReference>
<dbReference type="InterPro" id="IPR036163">
    <property type="entry name" value="HMA_dom_sf"/>
</dbReference>
<evidence type="ECO:0000313" key="10">
    <source>
        <dbReference type="EMBL" id="MDF1612247.1"/>
    </source>
</evidence>
<feature type="transmembrane region" description="Helical" evidence="8">
    <location>
        <begin position="247"/>
        <end position="263"/>
    </location>
</feature>
<evidence type="ECO:0000256" key="8">
    <source>
        <dbReference type="SAM" id="Phobius"/>
    </source>
</evidence>
<organism evidence="10 11">
    <name type="scientific">Stygiobacter electus</name>
    <dbReference type="NCBI Taxonomy" id="3032292"/>
    <lineage>
        <taxon>Bacteria</taxon>
        <taxon>Pseudomonadati</taxon>
        <taxon>Ignavibacteriota</taxon>
        <taxon>Ignavibacteria</taxon>
        <taxon>Ignavibacteriales</taxon>
        <taxon>Melioribacteraceae</taxon>
        <taxon>Stygiobacter</taxon>
    </lineage>
</organism>
<keyword evidence="11" id="KW-1185">Reference proteome</keyword>
<dbReference type="SUPFAM" id="SSF55008">
    <property type="entry name" value="HMA, heavy metal-associated domain"/>
    <property type="match status" value="1"/>
</dbReference>
<dbReference type="CDD" id="cd00371">
    <property type="entry name" value="HMA"/>
    <property type="match status" value="1"/>
</dbReference>
<dbReference type="Pfam" id="PF12156">
    <property type="entry name" value="ATPase-cat_bd"/>
    <property type="match status" value="1"/>
</dbReference>
<evidence type="ECO:0000259" key="9">
    <source>
        <dbReference type="PROSITE" id="PS50846"/>
    </source>
</evidence>
<feature type="transmembrane region" description="Helical" evidence="8">
    <location>
        <begin position="456"/>
        <end position="478"/>
    </location>
</feature>
<dbReference type="AlphaFoldDB" id="A0AAE3P1W4"/>
<dbReference type="PRINTS" id="PR00943">
    <property type="entry name" value="CUATPASE"/>
</dbReference>
<dbReference type="Pfam" id="PF00122">
    <property type="entry name" value="E1-E2_ATPase"/>
    <property type="match status" value="1"/>
</dbReference>
<dbReference type="GO" id="GO:0005524">
    <property type="term" value="F:ATP binding"/>
    <property type="evidence" value="ECO:0007669"/>
    <property type="project" value="InterPro"/>
</dbReference>
<accession>A0AAE3P1W4</accession>
<dbReference type="PRINTS" id="PR00119">
    <property type="entry name" value="CATATPASE"/>
</dbReference>
<dbReference type="PANTHER" id="PTHR43520:SF8">
    <property type="entry name" value="P-TYPE CU(+) TRANSPORTER"/>
    <property type="match status" value="1"/>
</dbReference>
<feature type="transmembrane region" description="Helical" evidence="8">
    <location>
        <begin position="430"/>
        <end position="450"/>
    </location>
</feature>
<dbReference type="GO" id="GO:0005507">
    <property type="term" value="F:copper ion binding"/>
    <property type="evidence" value="ECO:0007669"/>
    <property type="project" value="TreeGrafter"/>
</dbReference>
<feature type="transmembrane region" description="Helical" evidence="8">
    <location>
        <begin position="745"/>
        <end position="765"/>
    </location>
</feature>
<feature type="transmembrane region" description="Helical" evidence="8">
    <location>
        <begin position="218"/>
        <end position="240"/>
    </location>
</feature>
<dbReference type="InterPro" id="IPR036412">
    <property type="entry name" value="HAD-like_sf"/>
</dbReference>
<dbReference type="PROSITE" id="PS50846">
    <property type="entry name" value="HMA_2"/>
    <property type="match status" value="1"/>
</dbReference>
<dbReference type="InterPro" id="IPR021993">
    <property type="entry name" value="ATPase-cat-bd"/>
</dbReference>
<keyword evidence="3 8" id="KW-0812">Transmembrane</keyword>
<evidence type="ECO:0000256" key="6">
    <source>
        <dbReference type="ARBA" id="ARBA00022989"/>
    </source>
</evidence>
<dbReference type="Proteomes" id="UP001221302">
    <property type="component" value="Unassembled WGS sequence"/>
</dbReference>
<dbReference type="SUPFAM" id="SSF56784">
    <property type="entry name" value="HAD-like"/>
    <property type="match status" value="1"/>
</dbReference>
<dbReference type="GO" id="GO:0043682">
    <property type="term" value="F:P-type divalent copper transporter activity"/>
    <property type="evidence" value="ECO:0007669"/>
    <property type="project" value="TreeGrafter"/>
</dbReference>
<comment type="caution">
    <text evidence="10">The sequence shown here is derived from an EMBL/GenBank/DDBJ whole genome shotgun (WGS) entry which is preliminary data.</text>
</comment>
<comment type="similarity">
    <text evidence="2">Belongs to the cation transport ATPase (P-type) (TC 3.A.3) family. Type IB subfamily.</text>
</comment>
<keyword evidence="4" id="KW-0479">Metal-binding</keyword>
<proteinExistence type="inferred from homology"/>
<dbReference type="InterPro" id="IPR059000">
    <property type="entry name" value="ATPase_P-type_domA"/>
</dbReference>
<dbReference type="GO" id="GO:0012505">
    <property type="term" value="C:endomembrane system"/>
    <property type="evidence" value="ECO:0007669"/>
    <property type="project" value="UniProtKB-SubCell"/>
</dbReference>
<sequence length="803" mass="90626">MKEELLKEKITTKTLCYHCSEECSDDSIRINDKIFCCNGCKTVYELLDQNNLCTYYSIEQSPGNTRKYYTKRNYDFLDDEDLKQKLIEFSDGKKTNVAFSIPQMHCSSCIWILENLYKLDNGIISSRVNFLQKKLFITFAEKITSLKKIVELLDSLGYEPLLNLDAKNETAVYNEYKNLYYKIGIAGFSFGNIMLLSFPEYLSINVVEHSELKQIFSYINILLSLPVFFYSSNDYFISAWKGLKKKIVNIDVPLALGIFVLFLRSIYDIIFLGGAGYLDSLTGLVFFLLIGKVFQNKTYDTLNFERNYKSYFPIAVTIKNGDNETTIPVEKLKVGQRIIVKNNEIIPADSILIKGFGNIDYSFVTGELFPVNVQNGETIFAGGKQIGSAIEVETIKNVSQSYLTQLWNRTAFNRNEESQITSFANIVSKYFTFGIISFAVLAALFALPNYKIAFDAFTAVLIVACPCALALSTPFTLGNTLRIFGKNKFYLKNTFIVEKLSSIDTIVFDKTGTITERNNSLVNFIGLDLSENEKDLIKSVVANSTHPLSRAIFNFLSPNRIYPVENYEENIGQGIIALVNKNKIKIGSEQFVTNKNQNELDSTKVFVAINEEIKGYFEIKNKYRAGLKEIVSQLLKKYQIFVLSGDNESEKNNLNEIFHGNAGLYFNYSPHDKLNFIEKLQNQNKKVLMFGDGLNDAGALKQSDVGISITDNTNNFTPASDAILDSQSFRLINVFINFSKTSKKIIIASFVLSIIYNIIGLTFAFEGKLTPLFAAILMPLSSISVVIFTTIATNLLANKKGLI</sequence>
<feature type="transmembrane region" description="Helical" evidence="8">
    <location>
        <begin position="771"/>
        <end position="797"/>
    </location>
</feature>
<dbReference type="Gene3D" id="3.40.1110.10">
    <property type="entry name" value="Calcium-transporting ATPase, cytoplasmic domain N"/>
    <property type="match status" value="1"/>
</dbReference>
<dbReference type="SUPFAM" id="SSF81665">
    <property type="entry name" value="Calcium ATPase, transmembrane domain M"/>
    <property type="match status" value="1"/>
</dbReference>
<name>A0AAE3P1W4_9BACT</name>
<dbReference type="InterPro" id="IPR001757">
    <property type="entry name" value="P_typ_ATPase"/>
</dbReference>
<dbReference type="RefSeq" id="WP_321536017.1">
    <property type="nucleotide sequence ID" value="NZ_JARGDL010000011.1"/>
</dbReference>
<dbReference type="InterPro" id="IPR006121">
    <property type="entry name" value="HMA_dom"/>
</dbReference>
<keyword evidence="5" id="KW-1278">Translocase</keyword>
<feature type="transmembrane region" description="Helical" evidence="8">
    <location>
        <begin position="179"/>
        <end position="198"/>
    </location>
</feature>
<keyword evidence="7 8" id="KW-0472">Membrane</keyword>
<protein>
    <submittedName>
        <fullName evidence="10">Heavy metal translocating P-type ATPase metal-binding domain-containing protein</fullName>
    </submittedName>
</protein>
<evidence type="ECO:0000256" key="2">
    <source>
        <dbReference type="ARBA" id="ARBA00006024"/>
    </source>
</evidence>